<comment type="caution">
    <text evidence="8">The sequence shown here is derived from an EMBL/GenBank/DDBJ whole genome shotgun (WGS) entry which is preliminary data.</text>
</comment>
<evidence type="ECO:0000256" key="1">
    <source>
        <dbReference type="ARBA" id="ARBA00021390"/>
    </source>
</evidence>
<dbReference type="Gene3D" id="1.10.10.10">
    <property type="entry name" value="Winged helix-like DNA-binding domain superfamily/Winged helix DNA-binding domain"/>
    <property type="match status" value="1"/>
</dbReference>
<keyword evidence="2" id="KW-0678">Repressor</keyword>
<evidence type="ECO:0000313" key="9">
    <source>
        <dbReference type="Proteomes" id="UP001500213"/>
    </source>
</evidence>
<gene>
    <name evidence="8" type="ORF">GCM10022288_00760</name>
</gene>
<dbReference type="PRINTS" id="PR00037">
    <property type="entry name" value="HTHLACR"/>
</dbReference>
<dbReference type="InterPro" id="IPR001034">
    <property type="entry name" value="DeoR_HTH"/>
</dbReference>
<dbReference type="InterPro" id="IPR037171">
    <property type="entry name" value="NagB/RpiA_transferase-like"/>
</dbReference>
<dbReference type="InterPro" id="IPR036390">
    <property type="entry name" value="WH_DNA-bd_sf"/>
</dbReference>
<dbReference type="PROSITE" id="PS00894">
    <property type="entry name" value="HTH_DEOR_1"/>
    <property type="match status" value="1"/>
</dbReference>
<proteinExistence type="predicted"/>
<evidence type="ECO:0000256" key="3">
    <source>
        <dbReference type="ARBA" id="ARBA00023015"/>
    </source>
</evidence>
<dbReference type="Pfam" id="PF00455">
    <property type="entry name" value="DeoRC"/>
    <property type="match status" value="1"/>
</dbReference>
<dbReference type="SUPFAM" id="SSF100950">
    <property type="entry name" value="NagB/RpiA/CoA transferase-like"/>
    <property type="match status" value="1"/>
</dbReference>
<keyword evidence="5" id="KW-0804">Transcription</keyword>
<protein>
    <recommendedName>
        <fullName evidence="1">Lactose phosphotransferase system repressor</fullName>
    </recommendedName>
</protein>
<evidence type="ECO:0000256" key="4">
    <source>
        <dbReference type="ARBA" id="ARBA00023125"/>
    </source>
</evidence>
<evidence type="ECO:0000256" key="2">
    <source>
        <dbReference type="ARBA" id="ARBA00022491"/>
    </source>
</evidence>
<dbReference type="PROSITE" id="PS51000">
    <property type="entry name" value="HTH_DEOR_2"/>
    <property type="match status" value="1"/>
</dbReference>
<accession>A0ABP8AED7</accession>
<sequence>MQASERRARILAALTERGRVDVEQLAVDFETSEITVRRDLERLAEEGALRRVRGGAVSSNLRGEGIPFSARLEQGDRTLKQRLATAVATLISDGEAVIVDSGTTGTATAHALASRRVTVLPMSVQGIAALAGSTTVSLLTPAGSVRPSEGSIVGPLIDQTLRELRFDTAVLTCCGADPRTGVSAYDITDAAAKKAIVGAARRTILFAESSKFARSAMATVCTFDAVDIVVTDAGLPDEVRAALTEADVTVVIA</sequence>
<dbReference type="InterPro" id="IPR018356">
    <property type="entry name" value="Tscrpt_reg_HTH_DeoR_CS"/>
</dbReference>
<dbReference type="SMART" id="SM00420">
    <property type="entry name" value="HTH_DEOR"/>
    <property type="match status" value="1"/>
</dbReference>
<dbReference type="PANTHER" id="PTHR30363:SF4">
    <property type="entry name" value="GLYCEROL-3-PHOSPHATE REGULON REPRESSOR"/>
    <property type="match status" value="1"/>
</dbReference>
<dbReference type="Pfam" id="PF08220">
    <property type="entry name" value="HTH_DeoR"/>
    <property type="match status" value="1"/>
</dbReference>
<dbReference type="InterPro" id="IPR036388">
    <property type="entry name" value="WH-like_DNA-bd_sf"/>
</dbReference>
<evidence type="ECO:0000256" key="6">
    <source>
        <dbReference type="ARBA" id="ARBA00024937"/>
    </source>
</evidence>
<dbReference type="GO" id="GO:0003677">
    <property type="term" value="F:DNA binding"/>
    <property type="evidence" value="ECO:0007669"/>
    <property type="project" value="UniProtKB-KW"/>
</dbReference>
<dbReference type="InterPro" id="IPR014036">
    <property type="entry name" value="DeoR-like_C"/>
</dbReference>
<name>A0ABP8AED7_9MICO</name>
<dbReference type="RefSeq" id="WP_344772629.1">
    <property type="nucleotide sequence ID" value="NZ_BAABBX010000001.1"/>
</dbReference>
<evidence type="ECO:0000259" key="7">
    <source>
        <dbReference type="PROSITE" id="PS51000"/>
    </source>
</evidence>
<keyword evidence="3" id="KW-0805">Transcription regulation</keyword>
<dbReference type="EMBL" id="BAABBX010000001">
    <property type="protein sequence ID" value="GAA4182614.1"/>
    <property type="molecule type" value="Genomic_DNA"/>
</dbReference>
<comment type="function">
    <text evidence="6">Repressor of the lactose catabolism operon. Galactose-6-phosphate is the inducer.</text>
</comment>
<organism evidence="8 9">
    <name type="scientific">Gryllotalpicola kribbensis</name>
    <dbReference type="NCBI Taxonomy" id="993084"/>
    <lineage>
        <taxon>Bacteria</taxon>
        <taxon>Bacillati</taxon>
        <taxon>Actinomycetota</taxon>
        <taxon>Actinomycetes</taxon>
        <taxon>Micrococcales</taxon>
        <taxon>Microbacteriaceae</taxon>
        <taxon>Gryllotalpicola</taxon>
    </lineage>
</organism>
<dbReference type="SUPFAM" id="SSF46785">
    <property type="entry name" value="Winged helix' DNA-binding domain"/>
    <property type="match status" value="1"/>
</dbReference>
<evidence type="ECO:0000256" key="5">
    <source>
        <dbReference type="ARBA" id="ARBA00023163"/>
    </source>
</evidence>
<dbReference type="InterPro" id="IPR050313">
    <property type="entry name" value="Carb_Metab_HTH_regulators"/>
</dbReference>
<feature type="domain" description="HTH deoR-type" evidence="7">
    <location>
        <begin position="3"/>
        <end position="58"/>
    </location>
</feature>
<keyword evidence="9" id="KW-1185">Reference proteome</keyword>
<dbReference type="SMART" id="SM01134">
    <property type="entry name" value="DeoRC"/>
    <property type="match status" value="1"/>
</dbReference>
<evidence type="ECO:0000313" key="8">
    <source>
        <dbReference type="EMBL" id="GAA4182614.1"/>
    </source>
</evidence>
<keyword evidence="4 8" id="KW-0238">DNA-binding</keyword>
<reference evidence="9" key="1">
    <citation type="journal article" date="2019" name="Int. J. Syst. Evol. Microbiol.">
        <title>The Global Catalogue of Microorganisms (GCM) 10K type strain sequencing project: providing services to taxonomists for standard genome sequencing and annotation.</title>
        <authorList>
            <consortium name="The Broad Institute Genomics Platform"/>
            <consortium name="The Broad Institute Genome Sequencing Center for Infectious Disease"/>
            <person name="Wu L."/>
            <person name="Ma J."/>
        </authorList>
    </citation>
    <scope>NUCLEOTIDE SEQUENCE [LARGE SCALE GENOMIC DNA]</scope>
    <source>
        <strain evidence="9">JCM 17593</strain>
    </source>
</reference>
<dbReference type="Proteomes" id="UP001500213">
    <property type="component" value="Unassembled WGS sequence"/>
</dbReference>
<dbReference type="PANTHER" id="PTHR30363">
    <property type="entry name" value="HTH-TYPE TRANSCRIPTIONAL REGULATOR SRLR-RELATED"/>
    <property type="match status" value="1"/>
</dbReference>